<dbReference type="InterPro" id="IPR044974">
    <property type="entry name" value="Disease_R_plants"/>
</dbReference>
<keyword evidence="5" id="KW-1185">Reference proteome</keyword>
<dbReference type="Gene3D" id="1.10.8.430">
    <property type="entry name" value="Helical domain of apoptotic protease-activating factors"/>
    <property type="match status" value="1"/>
</dbReference>
<dbReference type="GO" id="GO:0043531">
    <property type="term" value="F:ADP binding"/>
    <property type="evidence" value="ECO:0007669"/>
    <property type="project" value="InterPro"/>
</dbReference>
<evidence type="ECO:0000259" key="3">
    <source>
        <dbReference type="Pfam" id="PF00931"/>
    </source>
</evidence>
<name>A0A453GSZ1_AEGTS</name>
<dbReference type="STRING" id="200361.A0A453GSZ1"/>
<protein>
    <recommendedName>
        <fullName evidence="3">NB-ARC domain-containing protein</fullName>
    </recommendedName>
</protein>
<dbReference type="Proteomes" id="UP000015105">
    <property type="component" value="Chromosome 3D"/>
</dbReference>
<evidence type="ECO:0000313" key="4">
    <source>
        <dbReference type="EnsemblPlants" id="AET3Gv21189700.1"/>
    </source>
</evidence>
<keyword evidence="1" id="KW-0611">Plant defense</keyword>
<dbReference type="InterPro" id="IPR002182">
    <property type="entry name" value="NB-ARC"/>
</dbReference>
<reference evidence="4" key="3">
    <citation type="journal article" date="2017" name="Nature">
        <title>Genome sequence of the progenitor of the wheat D genome Aegilops tauschii.</title>
        <authorList>
            <person name="Luo M.C."/>
            <person name="Gu Y.Q."/>
            <person name="Puiu D."/>
            <person name="Wang H."/>
            <person name="Twardziok S.O."/>
            <person name="Deal K.R."/>
            <person name="Huo N."/>
            <person name="Zhu T."/>
            <person name="Wang L."/>
            <person name="Wang Y."/>
            <person name="McGuire P.E."/>
            <person name="Liu S."/>
            <person name="Long H."/>
            <person name="Ramasamy R.K."/>
            <person name="Rodriguez J.C."/>
            <person name="Van S.L."/>
            <person name="Yuan L."/>
            <person name="Wang Z."/>
            <person name="Xia Z."/>
            <person name="Xiao L."/>
            <person name="Anderson O.D."/>
            <person name="Ouyang S."/>
            <person name="Liang Y."/>
            <person name="Zimin A.V."/>
            <person name="Pertea G."/>
            <person name="Qi P."/>
            <person name="Bennetzen J.L."/>
            <person name="Dai X."/>
            <person name="Dawson M.W."/>
            <person name="Muller H.G."/>
            <person name="Kugler K."/>
            <person name="Rivarola-Duarte L."/>
            <person name="Spannagl M."/>
            <person name="Mayer K.F.X."/>
            <person name="Lu F.H."/>
            <person name="Bevan M.W."/>
            <person name="Leroy P."/>
            <person name="Li P."/>
            <person name="You F.M."/>
            <person name="Sun Q."/>
            <person name="Liu Z."/>
            <person name="Lyons E."/>
            <person name="Wicker T."/>
            <person name="Salzberg S.L."/>
            <person name="Devos K.M."/>
            <person name="Dvorak J."/>
        </authorList>
    </citation>
    <scope>NUCLEOTIDE SEQUENCE [LARGE SCALE GENOMIC DNA]</scope>
    <source>
        <strain evidence="4">cv. AL8/78</strain>
    </source>
</reference>
<dbReference type="InterPro" id="IPR042197">
    <property type="entry name" value="Apaf_helical"/>
</dbReference>
<dbReference type="EnsemblPlants" id="AET3Gv21189700.1">
    <property type="protein sequence ID" value="AET3Gv21189700.1"/>
    <property type="gene ID" value="AET3Gv21189700"/>
</dbReference>
<evidence type="ECO:0000313" key="5">
    <source>
        <dbReference type="Proteomes" id="UP000015105"/>
    </source>
</evidence>
<feature type="domain" description="NB-ARC" evidence="3">
    <location>
        <begin position="415"/>
        <end position="569"/>
    </location>
</feature>
<feature type="transmembrane region" description="Helical" evidence="2">
    <location>
        <begin position="33"/>
        <end position="51"/>
    </location>
</feature>
<reference evidence="5" key="2">
    <citation type="journal article" date="2017" name="Nat. Plants">
        <title>The Aegilops tauschii genome reveals multiple impacts of transposons.</title>
        <authorList>
            <person name="Zhao G."/>
            <person name="Zou C."/>
            <person name="Li K."/>
            <person name="Wang K."/>
            <person name="Li T."/>
            <person name="Gao L."/>
            <person name="Zhang X."/>
            <person name="Wang H."/>
            <person name="Yang Z."/>
            <person name="Liu X."/>
            <person name="Jiang W."/>
            <person name="Mao L."/>
            <person name="Kong X."/>
            <person name="Jiao Y."/>
            <person name="Jia J."/>
        </authorList>
    </citation>
    <scope>NUCLEOTIDE SEQUENCE [LARGE SCALE GENOMIC DNA]</scope>
    <source>
        <strain evidence="5">cv. AL8/78</strain>
    </source>
</reference>
<dbReference type="PANTHER" id="PTHR23155:SF909">
    <property type="entry name" value="OS11G0673900 PROTEIN"/>
    <property type="match status" value="1"/>
</dbReference>
<dbReference type="RefSeq" id="XP_045089895.1">
    <property type="nucleotide sequence ID" value="XM_045233960.2"/>
</dbReference>
<dbReference type="GeneID" id="120962098"/>
<evidence type="ECO:0000256" key="1">
    <source>
        <dbReference type="ARBA" id="ARBA00022821"/>
    </source>
</evidence>
<feature type="transmembrane region" description="Helical" evidence="2">
    <location>
        <begin position="7"/>
        <end position="27"/>
    </location>
</feature>
<dbReference type="AlphaFoldDB" id="A0A453GSZ1"/>
<dbReference type="Gramene" id="AET3Gv21189700.1">
    <property type="protein sequence ID" value="AET3Gv21189700.1"/>
    <property type="gene ID" value="AET3Gv21189700"/>
</dbReference>
<reference evidence="4" key="5">
    <citation type="journal article" date="2021" name="G3 (Bethesda)">
        <title>Aegilops tauschii genome assembly Aet v5.0 features greater sequence contiguity and improved annotation.</title>
        <authorList>
            <person name="Wang L."/>
            <person name="Zhu T."/>
            <person name="Rodriguez J.C."/>
            <person name="Deal K.R."/>
            <person name="Dubcovsky J."/>
            <person name="McGuire P.E."/>
            <person name="Lux T."/>
            <person name="Spannagl M."/>
            <person name="Mayer K.F.X."/>
            <person name="Baldrich P."/>
            <person name="Meyers B.C."/>
            <person name="Huo N."/>
            <person name="Gu Y.Q."/>
            <person name="Zhou H."/>
            <person name="Devos K.M."/>
            <person name="Bennetzen J.L."/>
            <person name="Unver T."/>
            <person name="Budak H."/>
            <person name="Gulick P.J."/>
            <person name="Galiba G."/>
            <person name="Kalapos B."/>
            <person name="Nelson D.R."/>
            <person name="Li P."/>
            <person name="You F.M."/>
            <person name="Luo M.C."/>
            <person name="Dvorak J."/>
        </authorList>
    </citation>
    <scope>NUCLEOTIDE SEQUENCE [LARGE SCALE GENOMIC DNA]</scope>
    <source>
        <strain evidence="4">cv. AL8/78</strain>
    </source>
</reference>
<dbReference type="SUPFAM" id="SSF52540">
    <property type="entry name" value="P-loop containing nucleoside triphosphate hydrolases"/>
    <property type="match status" value="2"/>
</dbReference>
<dbReference type="FunFam" id="1.10.8.430:FF:000003">
    <property type="entry name" value="Probable disease resistance protein At5g66910"/>
    <property type="match status" value="1"/>
</dbReference>
<dbReference type="GO" id="GO:0098542">
    <property type="term" value="P:defense response to other organism"/>
    <property type="evidence" value="ECO:0007669"/>
    <property type="project" value="TreeGrafter"/>
</dbReference>
<accession>A0A453GSZ1</accession>
<reference evidence="4" key="4">
    <citation type="submission" date="2019-03" db="UniProtKB">
        <authorList>
            <consortium name="EnsemblPlants"/>
        </authorList>
    </citation>
    <scope>IDENTIFICATION</scope>
</reference>
<dbReference type="OrthoDB" id="1356450at2759"/>
<keyword evidence="2" id="KW-0472">Membrane</keyword>
<sequence length="644" mass="72329">MEPTVWEIIFVLTLIPLIPIMSMYWTITKMVMLVGWSIVFVSIVNVIINKYRTMPSFLLRRMYGMILLAMARVIVANIGSIINISGRMKNIGVAVAKLRAMQIALRRLDPLLCSKQCIHWMNSVDTLQRLEQDIKVGYGECGLKYSKRLHLSKKANLMLYRAIDLLGQGGEFLHPKSHLHGTMNFYKKKVIGFINAVDNNSGLLGIWGTGGMGKTCLLKLVSHSRSEYDDDSFNIMSVRAGIGCTVSQVQEAIATNMGLSVTHNETSQANIIRDHLSDVSFLLLLDDLWEYLDLEAVGIPLPLGSVVVSLQGGLARQKQRKVVLTTRNMNLCDKMGCSHDNTIKMECLDEEDAWKLYRRGWSVFINRDFDIEGNRLLPEIQPEQESSSWKYPRDDRFLGMVGFYNKVCYSIEDKGTQSLLLGVWGMRGVGKTTLLRLVRDAYTGNTCFKHIMFVGAGTGSVVNNVQHAIAVNLGLDLAMMSSLDELSRAMHIFNYLEHESFLLLLDDIREPFNWWAVGLPILSHRRQKIIFVTRSRAACALMGCHAANIIEMWCLGKNDAWSLFKDKVGIGIIDDHPQVHHLAKQMVSRCGGLPLALCALGRAMSNKRDPREWRSACGQLTAIGLEPCEIDEKVGTIIIDPLYG</sequence>
<reference evidence="5" key="1">
    <citation type="journal article" date="2014" name="Science">
        <title>Ancient hybridizations among the ancestral genomes of bread wheat.</title>
        <authorList>
            <consortium name="International Wheat Genome Sequencing Consortium,"/>
            <person name="Marcussen T."/>
            <person name="Sandve S.R."/>
            <person name="Heier L."/>
            <person name="Spannagl M."/>
            <person name="Pfeifer M."/>
            <person name="Jakobsen K.S."/>
            <person name="Wulff B.B."/>
            <person name="Steuernagel B."/>
            <person name="Mayer K.F."/>
            <person name="Olsen O.A."/>
        </authorList>
    </citation>
    <scope>NUCLEOTIDE SEQUENCE [LARGE SCALE GENOMIC DNA]</scope>
    <source>
        <strain evidence="5">cv. AL8/78</strain>
    </source>
</reference>
<dbReference type="PRINTS" id="PR00364">
    <property type="entry name" value="DISEASERSIST"/>
</dbReference>
<dbReference type="OMA" id="WIAHLEL"/>
<feature type="domain" description="NB-ARC" evidence="3">
    <location>
        <begin position="189"/>
        <end position="358"/>
    </location>
</feature>
<dbReference type="InterPro" id="IPR027417">
    <property type="entry name" value="P-loop_NTPase"/>
</dbReference>
<keyword evidence="2" id="KW-0812">Transmembrane</keyword>
<feature type="transmembrane region" description="Helical" evidence="2">
    <location>
        <begin position="63"/>
        <end position="82"/>
    </location>
</feature>
<proteinExistence type="predicted"/>
<dbReference type="Pfam" id="PF00931">
    <property type="entry name" value="NB-ARC"/>
    <property type="match status" value="2"/>
</dbReference>
<evidence type="ECO:0000256" key="2">
    <source>
        <dbReference type="SAM" id="Phobius"/>
    </source>
</evidence>
<dbReference type="PANTHER" id="PTHR23155">
    <property type="entry name" value="DISEASE RESISTANCE PROTEIN RP"/>
    <property type="match status" value="1"/>
</dbReference>
<dbReference type="Gene3D" id="3.40.50.300">
    <property type="entry name" value="P-loop containing nucleotide triphosphate hydrolases"/>
    <property type="match status" value="2"/>
</dbReference>
<organism evidence="4 5">
    <name type="scientific">Aegilops tauschii subsp. strangulata</name>
    <name type="common">Goatgrass</name>
    <dbReference type="NCBI Taxonomy" id="200361"/>
    <lineage>
        <taxon>Eukaryota</taxon>
        <taxon>Viridiplantae</taxon>
        <taxon>Streptophyta</taxon>
        <taxon>Embryophyta</taxon>
        <taxon>Tracheophyta</taxon>
        <taxon>Spermatophyta</taxon>
        <taxon>Magnoliopsida</taxon>
        <taxon>Liliopsida</taxon>
        <taxon>Poales</taxon>
        <taxon>Poaceae</taxon>
        <taxon>BOP clade</taxon>
        <taxon>Pooideae</taxon>
        <taxon>Triticodae</taxon>
        <taxon>Triticeae</taxon>
        <taxon>Triticinae</taxon>
        <taxon>Aegilops</taxon>
    </lineage>
</organism>
<keyword evidence="2" id="KW-1133">Transmembrane helix</keyword>
<dbReference type="KEGG" id="ats:120962098"/>